<dbReference type="EMBL" id="JSZA02000268">
    <property type="protein sequence ID" value="TGN99909.1"/>
    <property type="molecule type" value="Genomic_DNA"/>
</dbReference>
<dbReference type="Proteomes" id="UP000030428">
    <property type="component" value="Unassembled WGS sequence"/>
</dbReference>
<gene>
    <name evidence="2" type="ORF">PN36_32010</name>
</gene>
<feature type="transmembrane region" description="Helical" evidence="1">
    <location>
        <begin position="6"/>
        <end position="21"/>
    </location>
</feature>
<keyword evidence="1" id="KW-1133">Transmembrane helix</keyword>
<dbReference type="AlphaFoldDB" id="A0A4E0QJX4"/>
<sequence>MWLPWVYYYLGVALWLINKYKKKAKQSKAKQSKAKQHHIISPHHAINFFLTRKREPTTTYIR</sequence>
<keyword evidence="1" id="KW-0472">Membrane</keyword>
<keyword evidence="1" id="KW-0812">Transmembrane</keyword>
<protein>
    <submittedName>
        <fullName evidence="2">Uncharacterized protein</fullName>
    </submittedName>
</protein>
<proteinExistence type="predicted"/>
<reference evidence="2 3" key="1">
    <citation type="journal article" date="2016" name="Front. Microbiol.">
        <title>Single-Cell (Meta-)Genomics of a Dimorphic Candidatus Thiomargarita nelsonii Reveals Genomic Plasticity.</title>
        <authorList>
            <person name="Flood B.E."/>
            <person name="Fliss P."/>
            <person name="Jones D.S."/>
            <person name="Dick G.J."/>
            <person name="Jain S."/>
            <person name="Kaster A.K."/>
            <person name="Winkel M."/>
            <person name="Mussmann M."/>
            <person name="Bailey J."/>
        </authorList>
    </citation>
    <scope>NUCLEOTIDE SEQUENCE [LARGE SCALE GENOMIC DNA]</scope>
    <source>
        <strain evidence="2">Hydrate Ridge</strain>
    </source>
</reference>
<organism evidence="2 3">
    <name type="scientific">Candidatus Thiomargarita nelsonii</name>
    <dbReference type="NCBI Taxonomy" id="1003181"/>
    <lineage>
        <taxon>Bacteria</taxon>
        <taxon>Pseudomonadati</taxon>
        <taxon>Pseudomonadota</taxon>
        <taxon>Gammaproteobacteria</taxon>
        <taxon>Thiotrichales</taxon>
        <taxon>Thiotrichaceae</taxon>
        <taxon>Thiomargarita</taxon>
    </lineage>
</organism>
<evidence type="ECO:0000313" key="2">
    <source>
        <dbReference type="EMBL" id="TGN99909.1"/>
    </source>
</evidence>
<keyword evidence="3" id="KW-1185">Reference proteome</keyword>
<name>A0A4E0QJX4_9GAMM</name>
<accession>A0A4E0QJX4</accession>
<comment type="caution">
    <text evidence="2">The sequence shown here is derived from an EMBL/GenBank/DDBJ whole genome shotgun (WGS) entry which is preliminary data.</text>
</comment>
<evidence type="ECO:0000256" key="1">
    <source>
        <dbReference type="SAM" id="Phobius"/>
    </source>
</evidence>
<evidence type="ECO:0000313" key="3">
    <source>
        <dbReference type="Proteomes" id="UP000030428"/>
    </source>
</evidence>